<feature type="transmembrane region" description="Helical" evidence="2">
    <location>
        <begin position="28"/>
        <end position="47"/>
    </location>
</feature>
<dbReference type="KEGG" id="kmn:HW532_05205"/>
<keyword evidence="2" id="KW-0472">Membrane</keyword>
<keyword evidence="2" id="KW-1133">Transmembrane helix</keyword>
<dbReference type="SUPFAM" id="SSF141868">
    <property type="entry name" value="EAL domain-like"/>
    <property type="match status" value="1"/>
</dbReference>
<feature type="compositionally biased region" description="Low complexity" evidence="1">
    <location>
        <begin position="85"/>
        <end position="95"/>
    </location>
</feature>
<dbReference type="PROSITE" id="PS50883">
    <property type="entry name" value="EAL"/>
    <property type="match status" value="1"/>
</dbReference>
<accession>A0A7S8HB53</accession>
<feature type="domain" description="EAL" evidence="3">
    <location>
        <begin position="100"/>
        <end position="357"/>
    </location>
</feature>
<dbReference type="InterPro" id="IPR001633">
    <property type="entry name" value="EAL_dom"/>
</dbReference>
<gene>
    <name evidence="4" type="ORF">HW532_05205</name>
</gene>
<feature type="region of interest" description="Disordered" evidence="1">
    <location>
        <begin position="64"/>
        <end position="101"/>
    </location>
</feature>
<sequence>MSAAAAVVLALAVFLLLAATGLDPVDAVLATGLVLVAVAQLAGALAYRAQTGRTASESAIEGAMTAEPEQAGSIPDPATEREEAGPAAEAAAPMEPRLDGGPLGPRTVHALIAEGRGELYLEPVIDLANLRTCHYLASLGARLEDGTAVAPDRLRRSAPSGEPALAMALETVGQATAIQRHLRETGRSARIFCPVPAAMLADDGALERLQAMIDDLGAREEGIVVSAIAPRPTDMAGRLADRLAALARRGTGLAVEIDDDPDHDPAHLARNGIDFLMLHCDVAARLAGQPVDGADTRLAAVMGAAWTLGLQTIVTGVDREETLRDIIGHPVLACGQLFAEARPVRQSLLQSRRIAAE</sequence>
<dbReference type="SMART" id="SM00052">
    <property type="entry name" value="EAL"/>
    <property type="match status" value="1"/>
</dbReference>
<evidence type="ECO:0000256" key="2">
    <source>
        <dbReference type="SAM" id="Phobius"/>
    </source>
</evidence>
<dbReference type="AlphaFoldDB" id="A0A7S8HB53"/>
<evidence type="ECO:0000313" key="4">
    <source>
        <dbReference type="EMBL" id="QPC42151.1"/>
    </source>
</evidence>
<dbReference type="RefSeq" id="WP_213163383.1">
    <property type="nucleotide sequence ID" value="NZ_CP058214.1"/>
</dbReference>
<dbReference type="Gene3D" id="3.20.20.450">
    <property type="entry name" value="EAL domain"/>
    <property type="match status" value="1"/>
</dbReference>
<keyword evidence="5" id="KW-1185">Reference proteome</keyword>
<keyword evidence="2" id="KW-0812">Transmembrane</keyword>
<dbReference type="EMBL" id="CP058214">
    <property type="protein sequence ID" value="QPC42151.1"/>
    <property type="molecule type" value="Genomic_DNA"/>
</dbReference>
<evidence type="ECO:0000259" key="3">
    <source>
        <dbReference type="PROSITE" id="PS50883"/>
    </source>
</evidence>
<reference evidence="4 5" key="1">
    <citation type="submission" date="2020-06" db="EMBL/GenBank/DDBJ databases">
        <title>Genome sequence of 2 isolates from Red Sea Mangroves.</title>
        <authorList>
            <person name="Sefrji F."/>
            <person name="Michoud G."/>
            <person name="Merlino G."/>
            <person name="Daffonchio D."/>
        </authorList>
    </citation>
    <scope>NUCLEOTIDE SEQUENCE [LARGE SCALE GENOMIC DNA]</scope>
    <source>
        <strain evidence="4 5">R1DC25</strain>
    </source>
</reference>
<dbReference type="Proteomes" id="UP000593594">
    <property type="component" value="Chromosome"/>
</dbReference>
<name>A0A7S8HB53_9HYPH</name>
<protein>
    <submittedName>
        <fullName evidence="4">EAL domain-containing protein</fullName>
    </submittedName>
</protein>
<dbReference type="InterPro" id="IPR035919">
    <property type="entry name" value="EAL_sf"/>
</dbReference>
<evidence type="ECO:0000256" key="1">
    <source>
        <dbReference type="SAM" id="MobiDB-lite"/>
    </source>
</evidence>
<organism evidence="4 5">
    <name type="scientific">Kaustia mangrovi</name>
    <dbReference type="NCBI Taxonomy" id="2593653"/>
    <lineage>
        <taxon>Bacteria</taxon>
        <taxon>Pseudomonadati</taxon>
        <taxon>Pseudomonadota</taxon>
        <taxon>Alphaproteobacteria</taxon>
        <taxon>Hyphomicrobiales</taxon>
        <taxon>Parvibaculaceae</taxon>
        <taxon>Kaustia</taxon>
    </lineage>
</organism>
<evidence type="ECO:0000313" key="5">
    <source>
        <dbReference type="Proteomes" id="UP000593594"/>
    </source>
</evidence>
<proteinExistence type="predicted"/>
<dbReference type="Pfam" id="PF00563">
    <property type="entry name" value="EAL"/>
    <property type="match status" value="1"/>
</dbReference>